<evidence type="ECO:0000313" key="4">
    <source>
        <dbReference type="Proteomes" id="UP000245380"/>
    </source>
</evidence>
<dbReference type="Pfam" id="PF18014">
    <property type="entry name" value="Acetyltransf_18"/>
    <property type="match status" value="1"/>
</dbReference>
<dbReference type="PANTHER" id="PTHR47237">
    <property type="entry name" value="SLL0310 PROTEIN"/>
    <property type="match status" value="1"/>
</dbReference>
<dbReference type="InterPro" id="IPR016181">
    <property type="entry name" value="Acyl_CoA_acyltransferase"/>
</dbReference>
<keyword evidence="1" id="KW-0812">Transmembrane</keyword>
<gene>
    <name evidence="3" type="ORF">BM613_05570</name>
</gene>
<protein>
    <recommendedName>
        <fullName evidence="2">N-acetyltransferase domain-containing protein</fullName>
    </recommendedName>
</protein>
<evidence type="ECO:0000259" key="2">
    <source>
        <dbReference type="PROSITE" id="PS51186"/>
    </source>
</evidence>
<keyword evidence="4" id="KW-1185">Reference proteome</keyword>
<reference evidence="3 4" key="1">
    <citation type="submission" date="2016-11" db="EMBL/GenBank/DDBJ databases">
        <title>Comparative genomics of Acidibacillus ferroxidans species.</title>
        <authorList>
            <person name="Oliveira G."/>
            <person name="Nunes G."/>
            <person name="Oliveira R."/>
            <person name="Araujo F."/>
            <person name="Salim A."/>
            <person name="Scholte L."/>
            <person name="Morais D."/>
            <person name="Nancucheo I."/>
            <person name="Johnson D.B."/>
            <person name="Grail B."/>
            <person name="Bittencourt J."/>
            <person name="Valadares R."/>
        </authorList>
    </citation>
    <scope>NUCLEOTIDE SEQUENCE [LARGE SCALE GENOMIC DNA]</scope>
    <source>
        <strain evidence="3 4">Y002</strain>
    </source>
</reference>
<name>A0A2U3DA13_SULT2</name>
<dbReference type="Proteomes" id="UP000245380">
    <property type="component" value="Unassembled WGS sequence"/>
</dbReference>
<dbReference type="InterPro" id="IPR052729">
    <property type="entry name" value="Acyl/Acetyltrans_Enzymes"/>
</dbReference>
<keyword evidence="1" id="KW-1133">Transmembrane helix</keyword>
<dbReference type="OrthoDB" id="8453373at2"/>
<dbReference type="EMBL" id="MPDK01000006">
    <property type="protein sequence ID" value="PWI58127.1"/>
    <property type="molecule type" value="Genomic_DNA"/>
</dbReference>
<accession>A0A2U3DA13</accession>
<feature type="domain" description="N-acetyltransferase" evidence="2">
    <location>
        <begin position="5"/>
        <end position="135"/>
    </location>
</feature>
<dbReference type="RefSeq" id="WP_109430179.1">
    <property type="nucleotide sequence ID" value="NZ_MPDK01000006.1"/>
</dbReference>
<dbReference type="AlphaFoldDB" id="A0A2U3DA13"/>
<evidence type="ECO:0000256" key="1">
    <source>
        <dbReference type="SAM" id="Phobius"/>
    </source>
</evidence>
<proteinExistence type="predicted"/>
<comment type="caution">
    <text evidence="3">The sequence shown here is derived from an EMBL/GenBank/DDBJ whole genome shotgun (WGS) entry which is preliminary data.</text>
</comment>
<dbReference type="InterPro" id="IPR041496">
    <property type="entry name" value="YitH/HolE_GNAT"/>
</dbReference>
<dbReference type="PANTHER" id="PTHR47237:SF2">
    <property type="entry name" value="BLL4206 PROTEIN"/>
    <property type="match status" value="1"/>
</dbReference>
<dbReference type="SUPFAM" id="SSF55729">
    <property type="entry name" value="Acyl-CoA N-acyltransferases (Nat)"/>
    <property type="match status" value="1"/>
</dbReference>
<dbReference type="Pfam" id="PF00583">
    <property type="entry name" value="Acetyltransf_1"/>
    <property type="match status" value="1"/>
</dbReference>
<feature type="transmembrane region" description="Helical" evidence="1">
    <location>
        <begin position="59"/>
        <end position="78"/>
    </location>
</feature>
<evidence type="ECO:0000313" key="3">
    <source>
        <dbReference type="EMBL" id="PWI58127.1"/>
    </source>
</evidence>
<keyword evidence="1" id="KW-0472">Membrane</keyword>
<sequence length="285" mass="31261">MYQDFEIDMITKDDGLALQNLAHSVGWNFTTGQTNLFISPAGKLFGYRFEGNLVASAGIYIYGSALASLGVVIVHSGIQRKGLGKSIVKHCLIEAERVGAPVMLVATEQGFPLYKSLGFQTIGDIHRFEVSKPLEDIRINGAFQVDQVEEGDLDQLIALDETVIGANRSRLYPVLFSNMECGYVVRNSQNTVVGFGLAGRRNNVLVVGPMVAVTQDVALTLMRTFVSGWSGPVRIDVPSQQEKFMKHLLTYGFEEKMISPLMILNAHELGGKRDQLYGIADPVFG</sequence>
<dbReference type="InterPro" id="IPR000182">
    <property type="entry name" value="GNAT_dom"/>
</dbReference>
<organism evidence="3 4">
    <name type="scientific">Sulfoacidibacillus thermotolerans</name>
    <name type="common">Acidibacillus sulfuroxidans</name>
    <dbReference type="NCBI Taxonomy" id="1765684"/>
    <lineage>
        <taxon>Bacteria</taxon>
        <taxon>Bacillati</taxon>
        <taxon>Bacillota</taxon>
        <taxon>Bacilli</taxon>
        <taxon>Bacillales</taxon>
        <taxon>Alicyclobacillaceae</taxon>
        <taxon>Sulfoacidibacillus</taxon>
    </lineage>
</organism>
<dbReference type="PROSITE" id="PS51186">
    <property type="entry name" value="GNAT"/>
    <property type="match status" value="1"/>
</dbReference>
<dbReference type="CDD" id="cd04301">
    <property type="entry name" value="NAT_SF"/>
    <property type="match status" value="1"/>
</dbReference>
<dbReference type="GO" id="GO:0016747">
    <property type="term" value="F:acyltransferase activity, transferring groups other than amino-acyl groups"/>
    <property type="evidence" value="ECO:0007669"/>
    <property type="project" value="InterPro"/>
</dbReference>
<dbReference type="Gene3D" id="3.40.630.90">
    <property type="match status" value="1"/>
</dbReference>